<proteinExistence type="predicted"/>
<name>A0ABT1NDV1_9FIRM</name>
<accession>A0ABT1NDV1</accession>
<sequence length="161" mass="18926">MIINKKMEEMIEEIKNGDIDYQLPNINILDKFPPQVIEWDGCILLQLGSNLDDLPEKFESNNVFCDKTQFEATNNHVHLSDILPELDDNPKQSLRIALELIEIWENKLKTEFPKEKFHLIISHDEFGSTVRFYKIRPSDIPWININSIDNYKEEAILVKEI</sequence>
<comment type="caution">
    <text evidence="1">The sequence shown here is derived from an EMBL/GenBank/DDBJ whole genome shotgun (WGS) entry which is preliminary data.</text>
</comment>
<dbReference type="EMBL" id="JAJEKE010000002">
    <property type="protein sequence ID" value="MCQ1528814.1"/>
    <property type="molecule type" value="Genomic_DNA"/>
</dbReference>
<keyword evidence="2" id="KW-1185">Reference proteome</keyword>
<dbReference type="Proteomes" id="UP001651880">
    <property type="component" value="Unassembled WGS sequence"/>
</dbReference>
<evidence type="ECO:0000313" key="2">
    <source>
        <dbReference type="Proteomes" id="UP001651880"/>
    </source>
</evidence>
<protein>
    <submittedName>
        <fullName evidence="1">Uncharacterized protein</fullName>
    </submittedName>
</protein>
<dbReference type="RefSeq" id="WP_255226330.1">
    <property type="nucleotide sequence ID" value="NZ_JAJEKE010000002.1"/>
</dbReference>
<gene>
    <name evidence="1" type="ORF">LJD61_04535</name>
</gene>
<organism evidence="1 2">
    <name type="scientific">Lutispora saccharofermentans</name>
    <dbReference type="NCBI Taxonomy" id="3024236"/>
    <lineage>
        <taxon>Bacteria</taxon>
        <taxon>Bacillati</taxon>
        <taxon>Bacillota</taxon>
        <taxon>Clostridia</taxon>
        <taxon>Lutisporales</taxon>
        <taxon>Lutisporaceae</taxon>
        <taxon>Lutispora</taxon>
    </lineage>
</organism>
<reference evidence="1 2" key="1">
    <citation type="submission" date="2021-10" db="EMBL/GenBank/DDBJ databases">
        <title>Lutispora strain m25 sp. nov., a thermophilic, non-spore-forming bacterium isolated from a lab-scale methanogenic bioreactor digesting anaerobic sludge.</title>
        <authorList>
            <person name="El Houari A."/>
            <person name="Mcdonald J."/>
        </authorList>
    </citation>
    <scope>NUCLEOTIDE SEQUENCE [LARGE SCALE GENOMIC DNA]</scope>
    <source>
        <strain evidence="2">m25</strain>
    </source>
</reference>
<evidence type="ECO:0000313" key="1">
    <source>
        <dbReference type="EMBL" id="MCQ1528814.1"/>
    </source>
</evidence>